<sequence length="214" mass="23204">MSHFARDALATASNDVDFAQLLANLNLGLDEVAPNPRTPPAPAAPAHRPPPPVPPRKVQHGSTLVHPRVPQGQPVPGPGQTVPVMDPTRKPVRVTRGSLPTRGSLRVLRQKCRDGQAKLGRDRDQHLATTGIVRAPSAEVRQTLPSTREDPRVPPDGSTVLRGSQKSQPVPVPGRPSGTNPRPVLNLNHRRNFLSSPFLRLLLQGHSDKFIDIQ</sequence>
<feature type="region of interest" description="Disordered" evidence="1">
    <location>
        <begin position="138"/>
        <end position="185"/>
    </location>
</feature>
<evidence type="ECO:0000256" key="1">
    <source>
        <dbReference type="SAM" id="MobiDB-lite"/>
    </source>
</evidence>
<comment type="caution">
    <text evidence="2">The sequence shown here is derived from an EMBL/GenBank/DDBJ whole genome shotgun (WGS) entry which is preliminary data.</text>
</comment>
<feature type="compositionally biased region" description="Pro residues" evidence="1">
    <location>
        <begin position="36"/>
        <end position="55"/>
    </location>
</feature>
<dbReference type="EMBL" id="JAWWNJ010000140">
    <property type="protein sequence ID" value="KAK6984235.1"/>
    <property type="molecule type" value="Genomic_DNA"/>
</dbReference>
<gene>
    <name evidence="2" type="ORF">R3P38DRAFT_2806856</name>
</gene>
<evidence type="ECO:0000313" key="3">
    <source>
        <dbReference type="Proteomes" id="UP001362999"/>
    </source>
</evidence>
<feature type="region of interest" description="Disordered" evidence="1">
    <location>
        <begin position="32"/>
        <end position="97"/>
    </location>
</feature>
<evidence type="ECO:0000313" key="2">
    <source>
        <dbReference type="EMBL" id="KAK6984235.1"/>
    </source>
</evidence>
<proteinExistence type="predicted"/>
<feature type="compositionally biased region" description="Low complexity" evidence="1">
    <location>
        <begin position="65"/>
        <end position="84"/>
    </location>
</feature>
<name>A0AAV9ZIX6_9AGAR</name>
<reference evidence="2 3" key="1">
    <citation type="journal article" date="2024" name="J Genomics">
        <title>Draft genome sequencing and assembly of Favolaschia claudopus CIRM-BRFM 2984 isolated from oak limbs.</title>
        <authorList>
            <person name="Navarro D."/>
            <person name="Drula E."/>
            <person name="Chaduli D."/>
            <person name="Cazenave R."/>
            <person name="Ahrendt S."/>
            <person name="Wang J."/>
            <person name="Lipzen A."/>
            <person name="Daum C."/>
            <person name="Barry K."/>
            <person name="Grigoriev I.V."/>
            <person name="Favel A."/>
            <person name="Rosso M.N."/>
            <person name="Martin F."/>
        </authorList>
    </citation>
    <scope>NUCLEOTIDE SEQUENCE [LARGE SCALE GENOMIC DNA]</scope>
    <source>
        <strain evidence="2 3">CIRM-BRFM 2984</strain>
    </source>
</reference>
<dbReference type="Proteomes" id="UP001362999">
    <property type="component" value="Unassembled WGS sequence"/>
</dbReference>
<accession>A0AAV9ZIX6</accession>
<dbReference type="AlphaFoldDB" id="A0AAV9ZIX6"/>
<protein>
    <submittedName>
        <fullName evidence="2">Uncharacterized protein</fullName>
    </submittedName>
</protein>
<organism evidence="2 3">
    <name type="scientific">Favolaschia claudopus</name>
    <dbReference type="NCBI Taxonomy" id="2862362"/>
    <lineage>
        <taxon>Eukaryota</taxon>
        <taxon>Fungi</taxon>
        <taxon>Dikarya</taxon>
        <taxon>Basidiomycota</taxon>
        <taxon>Agaricomycotina</taxon>
        <taxon>Agaricomycetes</taxon>
        <taxon>Agaricomycetidae</taxon>
        <taxon>Agaricales</taxon>
        <taxon>Marasmiineae</taxon>
        <taxon>Mycenaceae</taxon>
        <taxon>Favolaschia</taxon>
    </lineage>
</organism>
<keyword evidence="3" id="KW-1185">Reference proteome</keyword>